<dbReference type="AlphaFoldDB" id="A0A3M7Q5D4"/>
<gene>
    <name evidence="2" type="ORF">BpHYR1_027957</name>
</gene>
<dbReference type="OrthoDB" id="429991at2759"/>
<dbReference type="InterPro" id="IPR010736">
    <property type="entry name" value="SHIPPO-rpt"/>
</dbReference>
<dbReference type="Pfam" id="PF07004">
    <property type="entry name" value="SHIPPO-rpt"/>
    <property type="match status" value="2"/>
</dbReference>
<comment type="caution">
    <text evidence="2">The sequence shown here is derived from an EMBL/GenBank/DDBJ whole genome shotgun (WGS) entry which is preliminary data.</text>
</comment>
<organism evidence="2 3">
    <name type="scientific">Brachionus plicatilis</name>
    <name type="common">Marine rotifer</name>
    <name type="synonym">Brachionus muelleri</name>
    <dbReference type="NCBI Taxonomy" id="10195"/>
    <lineage>
        <taxon>Eukaryota</taxon>
        <taxon>Metazoa</taxon>
        <taxon>Spiralia</taxon>
        <taxon>Gnathifera</taxon>
        <taxon>Rotifera</taxon>
        <taxon>Eurotatoria</taxon>
        <taxon>Monogononta</taxon>
        <taxon>Pseudotrocha</taxon>
        <taxon>Ploima</taxon>
        <taxon>Brachionidae</taxon>
        <taxon>Brachionus</taxon>
    </lineage>
</organism>
<feature type="region of interest" description="Disordered" evidence="1">
    <location>
        <begin position="25"/>
        <end position="99"/>
    </location>
</feature>
<accession>A0A3M7Q5D4</accession>
<proteinExistence type="predicted"/>
<evidence type="ECO:0000313" key="3">
    <source>
        <dbReference type="Proteomes" id="UP000276133"/>
    </source>
</evidence>
<sequence length="154" mass="17392">MEEVETNDNLKEAYQFNVEELNPVVETSGKSREQEVPSVPTVYEEKKGPRIVKKQSHSNSSMTKNQQDHKIKNQTNCGRTNPPFYNPERVFGPNLPNSLRKSAPQYSFGNRRESSTDINGCGRSPGPIYNVTKAVNYIKKRAPAYTIGIKTKIC</sequence>
<name>A0A3M7Q5D4_BRAPC</name>
<evidence type="ECO:0000313" key="2">
    <source>
        <dbReference type="EMBL" id="RNA06165.1"/>
    </source>
</evidence>
<protein>
    <submittedName>
        <fullName evidence="2">Uncharacterized protein</fullName>
    </submittedName>
</protein>
<reference evidence="2 3" key="1">
    <citation type="journal article" date="2018" name="Sci. Rep.">
        <title>Genomic signatures of local adaptation to the degree of environmental predictability in rotifers.</title>
        <authorList>
            <person name="Franch-Gras L."/>
            <person name="Hahn C."/>
            <person name="Garcia-Roger E.M."/>
            <person name="Carmona M.J."/>
            <person name="Serra M."/>
            <person name="Gomez A."/>
        </authorList>
    </citation>
    <scope>NUCLEOTIDE SEQUENCE [LARGE SCALE GENOMIC DNA]</scope>
    <source>
        <strain evidence="2">HYR1</strain>
    </source>
</reference>
<dbReference type="EMBL" id="REGN01007475">
    <property type="protein sequence ID" value="RNA06165.1"/>
    <property type="molecule type" value="Genomic_DNA"/>
</dbReference>
<keyword evidence="3" id="KW-1185">Reference proteome</keyword>
<evidence type="ECO:0000256" key="1">
    <source>
        <dbReference type="SAM" id="MobiDB-lite"/>
    </source>
</evidence>
<dbReference type="Proteomes" id="UP000276133">
    <property type="component" value="Unassembled WGS sequence"/>
</dbReference>